<dbReference type="RefSeq" id="WP_040431638.1">
    <property type="nucleotide sequence ID" value="NZ_CP050134.2"/>
</dbReference>
<accession>A0A6H9XQS6</accession>
<comment type="caution">
    <text evidence="1">The sequence shown here is derived from an EMBL/GenBank/DDBJ whole genome shotgun (WGS) entry which is preliminary data.</text>
</comment>
<evidence type="ECO:0000313" key="1">
    <source>
        <dbReference type="EMBL" id="SPW23698.1"/>
    </source>
</evidence>
<evidence type="ECO:0000313" key="2">
    <source>
        <dbReference type="Proteomes" id="UP000249886"/>
    </source>
</evidence>
<gene>
    <name evidence="1" type="ORF">NCTC10254_00055</name>
</gene>
<protein>
    <submittedName>
        <fullName evidence="1">Uncharacterized protein</fullName>
    </submittedName>
</protein>
<dbReference type="GeneID" id="84573461"/>
<name>A0A6H9XQS6_9CORY</name>
<dbReference type="EMBL" id="UARK01000001">
    <property type="protein sequence ID" value="SPW23698.1"/>
    <property type="molecule type" value="Genomic_DNA"/>
</dbReference>
<proteinExistence type="predicted"/>
<organism evidence="1 2">
    <name type="scientific">Corynebacterium matruchotii</name>
    <dbReference type="NCBI Taxonomy" id="43768"/>
    <lineage>
        <taxon>Bacteria</taxon>
        <taxon>Bacillati</taxon>
        <taxon>Actinomycetota</taxon>
        <taxon>Actinomycetes</taxon>
        <taxon>Mycobacteriales</taxon>
        <taxon>Corynebacteriaceae</taxon>
        <taxon>Corynebacterium</taxon>
    </lineage>
</organism>
<dbReference type="AlphaFoldDB" id="A0A6H9XQS6"/>
<dbReference type="Proteomes" id="UP000249886">
    <property type="component" value="Unassembled WGS sequence"/>
</dbReference>
<reference evidence="1 2" key="1">
    <citation type="submission" date="2018-06" db="EMBL/GenBank/DDBJ databases">
        <authorList>
            <consortium name="Pathogen Informatics"/>
            <person name="Doyle S."/>
        </authorList>
    </citation>
    <scope>NUCLEOTIDE SEQUENCE [LARGE SCALE GENOMIC DNA]</scope>
    <source>
        <strain evidence="1 2">NCTC10254</strain>
    </source>
</reference>
<sequence>MRPVTCLVKRGCLSVLTLVVCLIVMVVSAGKYAANRHSFPENTASWGQSGNYIMGYGPVREPYLDTIKNTYQVFSPDGKWLDETTQQGSYYPIAIPTRQGSYLYFADAIKQAGEYTHEISINAHDPIEYSSNSETGTFGVAAVNASSTEFAYDILTLKSDGKSTKFSTDIVPISLAVGKDYALVAGYLSSEKRLLLVDDQGHVTETSFPDEYRLDSPYFPYSYVNYLGNDRFEILQADRVVEGERGHTVDFTSFEVELKKNHASTKHVLSVSHFTKSLPEDFVSTYALRHGDSGYVTEDGRVYVHERLNNKPTFTGQLEGFSKENHVTNNNFIPVNSRFGEPSFGIQSKDAVSIRSWFEPNKVIVTIPLSKNACFLDVDEVCNLASINRVP</sequence>